<dbReference type="Proteomes" id="UP000306416">
    <property type="component" value="Unassembled WGS sequence"/>
</dbReference>
<reference evidence="3 4" key="1">
    <citation type="submission" date="2019-04" db="EMBL/GenBank/DDBJ databases">
        <title>Geobacter oryzae sp. nov., ferric-reducing bacteria isolated from paddy soil.</title>
        <authorList>
            <person name="Xu Z."/>
            <person name="Masuda Y."/>
            <person name="Itoh H."/>
            <person name="Senoo K."/>
        </authorList>
    </citation>
    <scope>NUCLEOTIDE SEQUENCE [LARGE SCALE GENOMIC DNA]</scope>
    <source>
        <strain evidence="3 4">Red111</strain>
    </source>
</reference>
<protein>
    <recommendedName>
        <fullName evidence="5">BcpO-related WXXGXW repeat protein</fullName>
    </recommendedName>
</protein>
<feature type="compositionally biased region" description="Basic and acidic residues" evidence="1">
    <location>
        <begin position="197"/>
        <end position="217"/>
    </location>
</feature>
<dbReference type="AlphaFoldDB" id="A0A4S1CM73"/>
<feature type="compositionally biased region" description="Basic and acidic residues" evidence="1">
    <location>
        <begin position="299"/>
        <end position="308"/>
    </location>
</feature>
<dbReference type="EMBL" id="SRSC01000001">
    <property type="protein sequence ID" value="TGU74336.1"/>
    <property type="molecule type" value="Genomic_DNA"/>
</dbReference>
<evidence type="ECO:0008006" key="5">
    <source>
        <dbReference type="Google" id="ProtNLM"/>
    </source>
</evidence>
<feature type="signal peptide" evidence="2">
    <location>
        <begin position="1"/>
        <end position="23"/>
    </location>
</feature>
<feature type="compositionally biased region" description="Basic and acidic residues" evidence="1">
    <location>
        <begin position="258"/>
        <end position="287"/>
    </location>
</feature>
<gene>
    <name evidence="3" type="ORF">E4633_02410</name>
</gene>
<evidence type="ECO:0000313" key="4">
    <source>
        <dbReference type="Proteomes" id="UP000306416"/>
    </source>
</evidence>
<evidence type="ECO:0000313" key="3">
    <source>
        <dbReference type="EMBL" id="TGU74336.1"/>
    </source>
</evidence>
<feature type="compositionally biased region" description="Basic and acidic residues" evidence="1">
    <location>
        <begin position="231"/>
        <end position="245"/>
    </location>
</feature>
<evidence type="ECO:0000256" key="2">
    <source>
        <dbReference type="SAM" id="SignalP"/>
    </source>
</evidence>
<sequence length="308" mass="36131">MRRLRHCFIVLGLLFCLSTTATASVSVGIGIGLPNVSIGINLGGYPDLRPIPGYPVYYAPNVPGNYFFYDGMYWSFWNDNWYVSSWYNGPWALVDPYVVPVYILRVPVRYYVEPPVYFRSWAPNYPPRWGQHWGRGWEDRRHGWDRWDRSRTPGRAPLPTYQRRYTGDRYPSSYEQQQRVRRDSYRYQPKNNVVRQHLREAEKRPSGPPVRQERPEMRGPGAMPPAQMQRGPERERQAPMQHEPRMQPPAQHAPKAMEPPRGHEPRIEQRMEPRQERMQERMERGGGPERGGGQGRGQGQDRDDGRGR</sequence>
<name>A0A4S1CM73_9BACT</name>
<keyword evidence="2" id="KW-0732">Signal</keyword>
<feature type="chain" id="PRO_5020935432" description="BcpO-related WXXGXW repeat protein" evidence="2">
    <location>
        <begin position="24"/>
        <end position="308"/>
    </location>
</feature>
<accession>A0A4S1CM73</accession>
<feature type="region of interest" description="Disordered" evidence="1">
    <location>
        <begin position="155"/>
        <end position="308"/>
    </location>
</feature>
<organism evidence="3 4">
    <name type="scientific">Geomonas terrae</name>
    <dbReference type="NCBI Taxonomy" id="2562681"/>
    <lineage>
        <taxon>Bacteria</taxon>
        <taxon>Pseudomonadati</taxon>
        <taxon>Thermodesulfobacteriota</taxon>
        <taxon>Desulfuromonadia</taxon>
        <taxon>Geobacterales</taxon>
        <taxon>Geobacteraceae</taxon>
        <taxon>Geomonas</taxon>
    </lineage>
</organism>
<evidence type="ECO:0000256" key="1">
    <source>
        <dbReference type="SAM" id="MobiDB-lite"/>
    </source>
</evidence>
<dbReference type="RefSeq" id="WP_135868669.1">
    <property type="nucleotide sequence ID" value="NZ_SRSC01000001.1"/>
</dbReference>
<keyword evidence="4" id="KW-1185">Reference proteome</keyword>
<proteinExistence type="predicted"/>
<comment type="caution">
    <text evidence="3">The sequence shown here is derived from an EMBL/GenBank/DDBJ whole genome shotgun (WGS) entry which is preliminary data.</text>
</comment>
<feature type="compositionally biased region" description="Gly residues" evidence="1">
    <location>
        <begin position="288"/>
        <end position="298"/>
    </location>
</feature>